<protein>
    <submittedName>
        <fullName evidence="1">Uncharacterized protein</fullName>
    </submittedName>
</protein>
<organism evidence="1 2">
    <name type="scientific">Pristionchus fissidentatus</name>
    <dbReference type="NCBI Taxonomy" id="1538716"/>
    <lineage>
        <taxon>Eukaryota</taxon>
        <taxon>Metazoa</taxon>
        <taxon>Ecdysozoa</taxon>
        <taxon>Nematoda</taxon>
        <taxon>Chromadorea</taxon>
        <taxon>Rhabditida</taxon>
        <taxon>Rhabditina</taxon>
        <taxon>Diplogasteromorpha</taxon>
        <taxon>Diplogasteroidea</taxon>
        <taxon>Neodiplogasteridae</taxon>
        <taxon>Pristionchus</taxon>
    </lineage>
</organism>
<dbReference type="EMBL" id="BTSY01000001">
    <property type="protein sequence ID" value="GMT09277.1"/>
    <property type="molecule type" value="Genomic_DNA"/>
</dbReference>
<comment type="caution">
    <text evidence="1">The sequence shown here is derived from an EMBL/GenBank/DDBJ whole genome shotgun (WGS) entry which is preliminary data.</text>
</comment>
<dbReference type="AlphaFoldDB" id="A0AAV5UQ79"/>
<reference evidence="1" key="1">
    <citation type="submission" date="2023-10" db="EMBL/GenBank/DDBJ databases">
        <title>Genome assembly of Pristionchus species.</title>
        <authorList>
            <person name="Yoshida K."/>
            <person name="Sommer R.J."/>
        </authorList>
    </citation>
    <scope>NUCLEOTIDE SEQUENCE</scope>
    <source>
        <strain evidence="1">RS5133</strain>
    </source>
</reference>
<feature type="non-terminal residue" evidence="1">
    <location>
        <position position="1"/>
    </location>
</feature>
<evidence type="ECO:0000313" key="2">
    <source>
        <dbReference type="Proteomes" id="UP001432322"/>
    </source>
</evidence>
<accession>A0AAV5UQ79</accession>
<feature type="non-terminal residue" evidence="1">
    <location>
        <position position="78"/>
    </location>
</feature>
<evidence type="ECO:0000313" key="1">
    <source>
        <dbReference type="EMBL" id="GMT09277.1"/>
    </source>
</evidence>
<keyword evidence="2" id="KW-1185">Reference proteome</keyword>
<name>A0AAV5UQ79_9BILA</name>
<sequence length="78" mass="8872">IHLVPPYLLCSDVLRVPSRIALRTSIESMQLLRRSQLRLARFDLLLPLEYVFGEGRVAAQDRVGRLSQVLVETEGVLE</sequence>
<gene>
    <name evidence="1" type="ORF">PFISCL1PPCAC_574</name>
</gene>
<dbReference type="Proteomes" id="UP001432322">
    <property type="component" value="Unassembled WGS sequence"/>
</dbReference>
<proteinExistence type="predicted"/>